<name>A0ABW9BFM6_9BURK</name>
<reference evidence="1 2" key="1">
    <citation type="journal article" date="2024" name="Chem. Sci.">
        <title>Discovery of megapolipeptins by genome mining of a Burkholderiales bacteria collection.</title>
        <authorList>
            <person name="Paulo B.S."/>
            <person name="Recchia M.J.J."/>
            <person name="Lee S."/>
            <person name="Fergusson C.H."/>
            <person name="Romanowski S.B."/>
            <person name="Hernandez A."/>
            <person name="Krull N."/>
            <person name="Liu D.Y."/>
            <person name="Cavanagh H."/>
            <person name="Bos A."/>
            <person name="Gray C.A."/>
            <person name="Murphy B.T."/>
            <person name="Linington R.G."/>
            <person name="Eustaquio A.S."/>
        </authorList>
    </citation>
    <scope>NUCLEOTIDE SEQUENCE [LARGE SCALE GENOMIC DNA]</scope>
    <source>
        <strain evidence="1 2">RL17-351-BIE-A</strain>
    </source>
</reference>
<dbReference type="Proteomes" id="UP001629274">
    <property type="component" value="Unassembled WGS sequence"/>
</dbReference>
<evidence type="ECO:0000313" key="2">
    <source>
        <dbReference type="Proteomes" id="UP001629274"/>
    </source>
</evidence>
<organism evidence="1 2">
    <name type="scientific">Paraburkholderia phytofirmans</name>
    <dbReference type="NCBI Taxonomy" id="261302"/>
    <lineage>
        <taxon>Bacteria</taxon>
        <taxon>Pseudomonadati</taxon>
        <taxon>Pseudomonadota</taxon>
        <taxon>Betaproteobacteria</taxon>
        <taxon>Burkholderiales</taxon>
        <taxon>Burkholderiaceae</taxon>
        <taxon>Paraburkholderia</taxon>
    </lineage>
</organism>
<comment type="caution">
    <text evidence="1">The sequence shown here is derived from an EMBL/GenBank/DDBJ whole genome shotgun (WGS) entry which is preliminary data.</text>
</comment>
<evidence type="ECO:0000313" key="1">
    <source>
        <dbReference type="EMBL" id="MFM0239147.1"/>
    </source>
</evidence>
<gene>
    <name evidence="1" type="ORF">PQR03_13475</name>
</gene>
<accession>A0ABW9BFM6</accession>
<dbReference type="EMBL" id="JAQQDR010000004">
    <property type="protein sequence ID" value="MFM0239147.1"/>
    <property type="molecule type" value="Genomic_DNA"/>
</dbReference>
<protein>
    <submittedName>
        <fullName evidence="1">Uncharacterized protein</fullName>
    </submittedName>
</protein>
<sequence length="42" mass="4532">MSLGTMAAAPLMQINGGWGVARLFVSVLTRHLAHHAARERTC</sequence>
<proteinExistence type="predicted"/>
<keyword evidence="2" id="KW-1185">Reference proteome</keyword>
<dbReference type="RefSeq" id="WP_408259351.1">
    <property type="nucleotide sequence ID" value="NZ_JAQQCK010000002.1"/>
</dbReference>